<dbReference type="PANTHER" id="PTHR40626">
    <property type="entry name" value="MIP31509P"/>
    <property type="match status" value="1"/>
</dbReference>
<dbReference type="SMART" id="SM00355">
    <property type="entry name" value="ZnF_C2H2"/>
    <property type="match status" value="2"/>
</dbReference>
<accession>A0AAN6M5Z2</accession>
<dbReference type="CDD" id="cd12148">
    <property type="entry name" value="fungal_TF_MHR"/>
    <property type="match status" value="1"/>
</dbReference>
<feature type="compositionally biased region" description="Low complexity" evidence="8">
    <location>
        <begin position="863"/>
        <end position="874"/>
    </location>
</feature>
<evidence type="ECO:0000256" key="7">
    <source>
        <dbReference type="PROSITE-ProRule" id="PRU00042"/>
    </source>
</evidence>
<dbReference type="GO" id="GO:0005634">
    <property type="term" value="C:nucleus"/>
    <property type="evidence" value="ECO:0007669"/>
    <property type="project" value="UniProtKB-SubCell"/>
</dbReference>
<feature type="compositionally biased region" description="Polar residues" evidence="8">
    <location>
        <begin position="1"/>
        <end position="25"/>
    </location>
</feature>
<organism evidence="10 11">
    <name type="scientific">Pseudopithomyces chartarum</name>
    <dbReference type="NCBI Taxonomy" id="1892770"/>
    <lineage>
        <taxon>Eukaryota</taxon>
        <taxon>Fungi</taxon>
        <taxon>Dikarya</taxon>
        <taxon>Ascomycota</taxon>
        <taxon>Pezizomycotina</taxon>
        <taxon>Dothideomycetes</taxon>
        <taxon>Pleosporomycetidae</taxon>
        <taxon>Pleosporales</taxon>
        <taxon>Massarineae</taxon>
        <taxon>Didymosphaeriaceae</taxon>
        <taxon>Pseudopithomyces</taxon>
    </lineage>
</organism>
<comment type="subcellular location">
    <subcellularLocation>
        <location evidence="1">Nucleus</location>
    </subcellularLocation>
</comment>
<evidence type="ECO:0000256" key="3">
    <source>
        <dbReference type="ARBA" id="ARBA00022737"/>
    </source>
</evidence>
<keyword evidence="5" id="KW-0862">Zinc</keyword>
<protein>
    <recommendedName>
        <fullName evidence="9">C2H2-type domain-containing protein</fullName>
    </recommendedName>
</protein>
<dbReference type="PROSITE" id="PS00028">
    <property type="entry name" value="ZINC_FINGER_C2H2_1"/>
    <property type="match status" value="1"/>
</dbReference>
<dbReference type="Gene3D" id="3.30.160.60">
    <property type="entry name" value="Classic Zinc Finger"/>
    <property type="match status" value="1"/>
</dbReference>
<dbReference type="InterPro" id="IPR007219">
    <property type="entry name" value="XnlR_reg_dom"/>
</dbReference>
<evidence type="ECO:0000256" key="6">
    <source>
        <dbReference type="ARBA" id="ARBA00023242"/>
    </source>
</evidence>
<keyword evidence="3" id="KW-0677">Repeat</keyword>
<dbReference type="GO" id="GO:0000978">
    <property type="term" value="F:RNA polymerase II cis-regulatory region sequence-specific DNA binding"/>
    <property type="evidence" value="ECO:0007669"/>
    <property type="project" value="InterPro"/>
</dbReference>
<evidence type="ECO:0000256" key="8">
    <source>
        <dbReference type="SAM" id="MobiDB-lite"/>
    </source>
</evidence>
<keyword evidence="4 7" id="KW-0863">Zinc-finger</keyword>
<dbReference type="PROSITE" id="PS50157">
    <property type="entry name" value="ZINC_FINGER_C2H2_2"/>
    <property type="match status" value="2"/>
</dbReference>
<evidence type="ECO:0000256" key="2">
    <source>
        <dbReference type="ARBA" id="ARBA00022723"/>
    </source>
</evidence>
<evidence type="ECO:0000259" key="9">
    <source>
        <dbReference type="PROSITE" id="PS50157"/>
    </source>
</evidence>
<dbReference type="PANTHER" id="PTHR40626:SF30">
    <property type="entry name" value="FINGER DOMAIN PROTEIN, PUTATIVE (AFU_ORTHOLOGUE AFUA_4G13600)-RELATED"/>
    <property type="match status" value="1"/>
</dbReference>
<dbReference type="EMBL" id="WVTA01000003">
    <property type="protein sequence ID" value="KAK3214847.1"/>
    <property type="molecule type" value="Genomic_DNA"/>
</dbReference>
<evidence type="ECO:0000313" key="10">
    <source>
        <dbReference type="EMBL" id="KAK3214847.1"/>
    </source>
</evidence>
<evidence type="ECO:0000256" key="4">
    <source>
        <dbReference type="ARBA" id="ARBA00022771"/>
    </source>
</evidence>
<feature type="domain" description="C2H2-type" evidence="9">
    <location>
        <begin position="107"/>
        <end position="136"/>
    </location>
</feature>
<feature type="compositionally biased region" description="Polar residues" evidence="8">
    <location>
        <begin position="59"/>
        <end position="94"/>
    </location>
</feature>
<keyword evidence="6" id="KW-0539">Nucleus</keyword>
<name>A0AAN6M5Z2_9PLEO</name>
<evidence type="ECO:0000256" key="1">
    <source>
        <dbReference type="ARBA" id="ARBA00004123"/>
    </source>
</evidence>
<keyword evidence="2" id="KW-0479">Metal-binding</keyword>
<feature type="compositionally biased region" description="Polar residues" evidence="8">
    <location>
        <begin position="815"/>
        <end position="844"/>
    </location>
</feature>
<dbReference type="GO" id="GO:0000981">
    <property type="term" value="F:DNA-binding transcription factor activity, RNA polymerase II-specific"/>
    <property type="evidence" value="ECO:0007669"/>
    <property type="project" value="InterPro"/>
</dbReference>
<proteinExistence type="predicted"/>
<feature type="compositionally biased region" description="Low complexity" evidence="8">
    <location>
        <begin position="845"/>
        <end position="856"/>
    </location>
</feature>
<dbReference type="GO" id="GO:0008270">
    <property type="term" value="F:zinc ion binding"/>
    <property type="evidence" value="ECO:0007669"/>
    <property type="project" value="UniProtKB-KW"/>
</dbReference>
<dbReference type="GO" id="GO:0000785">
    <property type="term" value="C:chromatin"/>
    <property type="evidence" value="ECO:0007669"/>
    <property type="project" value="TreeGrafter"/>
</dbReference>
<feature type="region of interest" description="Disordered" evidence="8">
    <location>
        <begin position="159"/>
        <end position="185"/>
    </location>
</feature>
<evidence type="ECO:0000313" key="11">
    <source>
        <dbReference type="Proteomes" id="UP001280581"/>
    </source>
</evidence>
<dbReference type="Proteomes" id="UP001280581">
    <property type="component" value="Unassembled WGS sequence"/>
</dbReference>
<comment type="caution">
    <text evidence="10">The sequence shown here is derived from an EMBL/GenBank/DDBJ whole genome shotgun (WGS) entry which is preliminary data.</text>
</comment>
<reference evidence="10 11" key="1">
    <citation type="submission" date="2021-02" db="EMBL/GenBank/DDBJ databases">
        <title>Genome assembly of Pseudopithomyces chartarum.</title>
        <authorList>
            <person name="Jauregui R."/>
            <person name="Singh J."/>
            <person name="Voisey C."/>
        </authorList>
    </citation>
    <scope>NUCLEOTIDE SEQUENCE [LARGE SCALE GENOMIC DNA]</scope>
    <source>
        <strain evidence="10 11">AGR01</strain>
    </source>
</reference>
<feature type="region of interest" description="Disordered" evidence="8">
    <location>
        <begin position="813"/>
        <end position="874"/>
    </location>
</feature>
<evidence type="ECO:0000256" key="5">
    <source>
        <dbReference type="ARBA" id="ARBA00022833"/>
    </source>
</evidence>
<gene>
    <name evidence="10" type="ORF">GRF29_19g1411241</name>
</gene>
<dbReference type="InterPro" id="IPR051059">
    <property type="entry name" value="VerF-like"/>
</dbReference>
<keyword evidence="11" id="KW-1185">Reference proteome</keyword>
<feature type="region of interest" description="Disordered" evidence="8">
    <location>
        <begin position="1"/>
        <end position="95"/>
    </location>
</feature>
<dbReference type="Pfam" id="PF00096">
    <property type="entry name" value="zf-C2H2"/>
    <property type="match status" value="1"/>
</dbReference>
<feature type="domain" description="C2H2-type" evidence="9">
    <location>
        <begin position="136"/>
        <end position="165"/>
    </location>
</feature>
<dbReference type="Pfam" id="PF04082">
    <property type="entry name" value="Fungal_trans"/>
    <property type="match status" value="1"/>
</dbReference>
<sequence length="984" mass="109237">MSDPSETSGRPSTSTIHQLQSNIPSPLTPQRRRRTSHSSDERIGGTKFTSSRRRPGIRNETTFDTTHLPSHGDSSIMQRSTSPTQMSPDSSVHYTRTGRISKAKKGLKVHHCDCGRSYTRAEHLRRHQKNHAQDALRCEWPGCGKPFYRLDLLQRHHERHNEPGRGDSPQAFSPGSTAEPEPQVSAAATLPPPLVTSLSQPEPYYPQPVSPMPVSAAEPRYTPNPFRTPRLPSSVYGLSLHSSPTCNSSPNFYHTKRTDFTTARHTPGPASVPVDAMQNGIAWNDPFNSPNYNSSSSEYASPIPSGVQDYSANMFANPPYGPGSTRTRNSSNASYIEPSWGFPSRSPTSATSTMAHPWNSNSTSPAPSSLAYLNTSYPMTSMAMSARVDPMTGFGHFGPKTLLQRDEEEQAFLFPEQSYGMGQFAHTYPFEQYLNNYWRCFHTAYPIVHRATFESISQPSMLHAAMIAIGGQYSNDASVKRKSRILHDRCMKLLDKRNLDVMTEVDRISDWQALFLIEVLSQYRARRAAKTLSSRFETLYQKLCNSAREVTSEILDHLSALVRPENATYERWTQWIELSTQQRLLLCCYVLEYQQATLLARTPQQSLINCAGLDLPLPSHSELWDATTPSDWAMAAQQNPHQTAFVFQVSPNILQTFDSFQSALIIAAYYNHFNNPTPYLAPTDLTVIEHLLDNSAITKHHLLTAKLLQVVPIRALLAISGESWILSEKVPSPQMFGTHRATLRTWLNGLWATGQETQSQSVKAALKLALEIAQHSMTVPAHALRLELGADMGLYYAALTIWATTVASTARTSAPQTVQSHRFQSRSPLPTARTYPSSSTHFSINTHTTTSNPNHPAAMGLTSHPASSPIPSSPSISNMQFSELSMHSINFLNAALVEHELLSVIPQWPRDILQWQQGCAALLRWVKMRLRSGATEGRDSVVASNLSVGIAGTGRGGDGFGELLDGVVGVLEKILSRGWETWNF</sequence>
<dbReference type="InterPro" id="IPR013087">
    <property type="entry name" value="Znf_C2H2_type"/>
</dbReference>
<dbReference type="GO" id="GO:0006351">
    <property type="term" value="P:DNA-templated transcription"/>
    <property type="evidence" value="ECO:0007669"/>
    <property type="project" value="InterPro"/>
</dbReference>
<dbReference type="AlphaFoldDB" id="A0AAN6M5Z2"/>